<dbReference type="EMBL" id="LBTJ01000010">
    <property type="protein sequence ID" value="KKQ38428.1"/>
    <property type="molecule type" value="Genomic_DNA"/>
</dbReference>
<reference evidence="1 2" key="1">
    <citation type="journal article" date="2015" name="Nature">
        <title>rRNA introns, odd ribosomes, and small enigmatic genomes across a large radiation of phyla.</title>
        <authorList>
            <person name="Brown C.T."/>
            <person name="Hug L.A."/>
            <person name="Thomas B.C."/>
            <person name="Sharon I."/>
            <person name="Castelle C.J."/>
            <person name="Singh A."/>
            <person name="Wilkins M.J."/>
            <person name="Williams K.H."/>
            <person name="Banfield J.F."/>
        </authorList>
    </citation>
    <scope>NUCLEOTIDE SEQUENCE [LARGE SCALE GENOMIC DNA]</scope>
</reference>
<proteinExistence type="predicted"/>
<evidence type="ECO:0000313" key="2">
    <source>
        <dbReference type="Proteomes" id="UP000034471"/>
    </source>
</evidence>
<dbReference type="Proteomes" id="UP000034471">
    <property type="component" value="Unassembled WGS sequence"/>
</dbReference>
<organism evidence="1 2">
    <name type="scientific">Candidatus Roizmanbacteria bacterium GW2011_GWA2_37_7</name>
    <dbReference type="NCBI Taxonomy" id="1618481"/>
    <lineage>
        <taxon>Bacteria</taxon>
        <taxon>Candidatus Roizmaniibacteriota</taxon>
    </lineage>
</organism>
<accession>A0A0G0H575</accession>
<comment type="caution">
    <text evidence="1">The sequence shown here is derived from an EMBL/GenBank/DDBJ whole genome shotgun (WGS) entry which is preliminary data.</text>
</comment>
<sequence>MNKLLVKGNTLKDVSDPKLAKSHKQGVTINYVQPAKDNVWGKYYFNQYHRNYSLFAKLEHYYKKTTSLLNECRKLQINDKTNDRFIPDELRNQLEFYSMFYIVFTKLAFEYLTIELLNALNNTERLKQKSIPKVSWENLDLIERLKILLHNLKLDENIPEFLIDIFKRRDIVEHPSETRLWNCDENGWKNVHLSWVLSGEIVGSFDKIVKFVNPIYKSFEKYINNNQIPGTLTGLKRGLRSNGPIKKWKMSI</sequence>
<gene>
    <name evidence="1" type="ORF">US54_C0010G0009</name>
</gene>
<evidence type="ECO:0000313" key="1">
    <source>
        <dbReference type="EMBL" id="KKQ38428.1"/>
    </source>
</evidence>
<name>A0A0G0H575_9BACT</name>
<protein>
    <submittedName>
        <fullName evidence="1">Uncharacterized protein</fullName>
    </submittedName>
</protein>
<dbReference type="AlphaFoldDB" id="A0A0G0H575"/>